<dbReference type="KEGG" id="aas:Aasi_1849"/>
<name>C3L451_AMOA5</name>
<dbReference type="AlphaFoldDB" id="C3L451"/>
<proteinExistence type="predicted"/>
<dbReference type="Proteomes" id="UP000001227">
    <property type="component" value="Chromosome"/>
</dbReference>
<evidence type="ECO:0000313" key="2">
    <source>
        <dbReference type="Proteomes" id="UP000001227"/>
    </source>
</evidence>
<keyword evidence="2" id="KW-1185">Reference proteome</keyword>
<dbReference type="EMBL" id="CP001102">
    <property type="protein sequence ID" value="ACP21092.1"/>
    <property type="molecule type" value="Genomic_DNA"/>
</dbReference>
<gene>
    <name evidence="1" type="ordered locus">Aasi_1849</name>
</gene>
<evidence type="ECO:0000313" key="1">
    <source>
        <dbReference type="EMBL" id="ACP21092.1"/>
    </source>
</evidence>
<accession>C3L451</accession>
<dbReference type="STRING" id="452471.Aasi_1849"/>
<protein>
    <submittedName>
        <fullName evidence="1">Uncharacterized protein</fullName>
    </submittedName>
</protein>
<dbReference type="HOGENOM" id="CLU_3003866_0_0_10"/>
<sequence length="56" mass="6565">MFFLNNITENANNRGNVMDISKKIEKFLSKKEGTYNQENVNKALNFAYQFAKKMLD</sequence>
<organism evidence="1 2">
    <name type="scientific">Amoebophilus asiaticus (strain 5a2)</name>
    <dbReference type="NCBI Taxonomy" id="452471"/>
    <lineage>
        <taxon>Bacteria</taxon>
        <taxon>Pseudomonadati</taxon>
        <taxon>Bacteroidota</taxon>
        <taxon>Cytophagia</taxon>
        <taxon>Cytophagales</taxon>
        <taxon>Amoebophilaceae</taxon>
        <taxon>Candidatus Amoebophilus</taxon>
    </lineage>
</organism>
<reference evidence="1 2" key="1">
    <citation type="journal article" date="2010" name="J. Bacteriol.">
        <title>The genome of the amoeba symbiont 'Candidatus Amoebophilus asiaticus' reveals common mechanisms for host cell interaction among amoeba-associated bacteria.</title>
        <authorList>
            <person name="Schmitz-Esser S."/>
            <person name="Tischler P."/>
            <person name="Arnold R."/>
            <person name="Montanaro J."/>
            <person name="Wagner M."/>
            <person name="Rattei T."/>
            <person name="Horn M."/>
        </authorList>
    </citation>
    <scope>NUCLEOTIDE SEQUENCE [LARGE SCALE GENOMIC DNA]</scope>
    <source>
        <strain evidence="1 2">5a2</strain>
    </source>
</reference>